<name>A0ABN2VV36_9ACTN</name>
<comment type="caution">
    <text evidence="14">The sequence shown here is derived from an EMBL/GenBank/DDBJ whole genome shotgun (WGS) entry which is preliminary data.</text>
</comment>
<feature type="binding site" evidence="10">
    <location>
        <position position="74"/>
    </location>
    <ligand>
        <name>Mg(2+)</name>
        <dbReference type="ChEBI" id="CHEBI:18420"/>
    </ligand>
</feature>
<evidence type="ECO:0000256" key="8">
    <source>
        <dbReference type="ARBA" id="ARBA00047851"/>
    </source>
</evidence>
<sequence length="212" mass="22638">MTPRERLASARLYLCTDARRGRGDLADLVRAAIAGGVDVVQLRDKSLSTLEELRLGEVVRDVCRTEGALFAVNDRADVARALAADVFHAGQDDLPPHVSRALLGPDVVIGRSSPGGRQARDADSDPDVDYFCVGPVWETPTKAGRAAVGLEAVADVRRQAPTTPWFAIGGIDLDRLGRVVDAGASRVVVVRAITEADDPQAAARRLRDRLPG</sequence>
<comment type="function">
    <text evidence="1 10">Condenses 4-methyl-5-(beta-hydroxyethyl)thiazole monophosphate (THZ-P) and 2-methyl-4-amino-5-hydroxymethyl pyrimidine pyrophosphate (HMP-PP) to form thiamine monophosphate (TMP).</text>
</comment>
<evidence type="ECO:0000313" key="14">
    <source>
        <dbReference type="EMBL" id="GAA2073584.1"/>
    </source>
</evidence>
<feature type="binding site" evidence="10">
    <location>
        <position position="73"/>
    </location>
    <ligand>
        <name>4-amino-2-methyl-5-(diphosphooxymethyl)pyrimidine</name>
        <dbReference type="ChEBI" id="CHEBI:57841"/>
    </ligand>
</feature>
<dbReference type="NCBIfam" id="TIGR00693">
    <property type="entry name" value="thiE"/>
    <property type="match status" value="1"/>
</dbReference>
<reference evidence="14 15" key="1">
    <citation type="journal article" date="2019" name="Int. J. Syst. Evol. Microbiol.">
        <title>The Global Catalogue of Microorganisms (GCM) 10K type strain sequencing project: providing services to taxonomists for standard genome sequencing and annotation.</title>
        <authorList>
            <consortium name="The Broad Institute Genomics Platform"/>
            <consortium name="The Broad Institute Genome Sequencing Center for Infectious Disease"/>
            <person name="Wu L."/>
            <person name="Ma J."/>
        </authorList>
    </citation>
    <scope>NUCLEOTIDE SEQUENCE [LARGE SCALE GENOMIC DNA]</scope>
    <source>
        <strain evidence="14 15">JCM 15749</strain>
    </source>
</reference>
<dbReference type="EMBL" id="BAAAPY010000002">
    <property type="protein sequence ID" value="GAA2073584.1"/>
    <property type="molecule type" value="Genomic_DNA"/>
</dbReference>
<keyword evidence="5 10" id="KW-0460">Magnesium</keyword>
<evidence type="ECO:0000256" key="5">
    <source>
        <dbReference type="ARBA" id="ARBA00022842"/>
    </source>
</evidence>
<dbReference type="Pfam" id="PF02581">
    <property type="entry name" value="TMP-TENI"/>
    <property type="match status" value="1"/>
</dbReference>
<feature type="domain" description="Thiamine phosphate synthase/TenI" evidence="13">
    <location>
        <begin position="12"/>
        <end position="193"/>
    </location>
</feature>
<dbReference type="InterPro" id="IPR036206">
    <property type="entry name" value="ThiamineP_synth_sf"/>
</dbReference>
<comment type="caution">
    <text evidence="10">Lacks conserved residue(s) required for the propagation of feature annotation.</text>
</comment>
<feature type="binding site" evidence="10">
    <location>
        <begin position="139"/>
        <end position="141"/>
    </location>
    <ligand>
        <name>2-[(2R,5Z)-2-carboxy-4-methylthiazol-5(2H)-ylidene]ethyl phosphate</name>
        <dbReference type="ChEBI" id="CHEBI:62899"/>
    </ligand>
</feature>
<dbReference type="InterPro" id="IPR013785">
    <property type="entry name" value="Aldolase_TIM"/>
</dbReference>
<feature type="binding site" evidence="10">
    <location>
        <position position="93"/>
    </location>
    <ligand>
        <name>Mg(2+)</name>
        <dbReference type="ChEBI" id="CHEBI:18420"/>
    </ligand>
</feature>
<organism evidence="14 15">
    <name type="scientific">Aeromicrobium halocynthiae</name>
    <dbReference type="NCBI Taxonomy" id="560557"/>
    <lineage>
        <taxon>Bacteria</taxon>
        <taxon>Bacillati</taxon>
        <taxon>Actinomycetota</taxon>
        <taxon>Actinomycetes</taxon>
        <taxon>Propionibacteriales</taxon>
        <taxon>Nocardioidaceae</taxon>
        <taxon>Aeromicrobium</taxon>
    </lineage>
</organism>
<evidence type="ECO:0000256" key="9">
    <source>
        <dbReference type="ARBA" id="ARBA00047883"/>
    </source>
</evidence>
<feature type="binding site" evidence="10">
    <location>
        <position position="170"/>
    </location>
    <ligand>
        <name>2-[(2R,5Z)-2-carboxy-4-methylthiazol-5(2H)-ylidene]ethyl phosphate</name>
        <dbReference type="ChEBI" id="CHEBI:62899"/>
    </ligand>
</feature>
<dbReference type="RefSeq" id="WP_344325232.1">
    <property type="nucleotide sequence ID" value="NZ_BAAAPY010000002.1"/>
</dbReference>
<dbReference type="SUPFAM" id="SSF51391">
    <property type="entry name" value="Thiamin phosphate synthase"/>
    <property type="match status" value="1"/>
</dbReference>
<keyword evidence="3 10" id="KW-0808">Transferase</keyword>
<evidence type="ECO:0000256" key="11">
    <source>
        <dbReference type="RuleBase" id="RU003826"/>
    </source>
</evidence>
<dbReference type="EC" id="2.5.1.3" evidence="10"/>
<keyword evidence="6 10" id="KW-0784">Thiamine biosynthesis</keyword>
<proteinExistence type="inferred from homology"/>
<comment type="cofactor">
    <cofactor evidence="10">
        <name>Mg(2+)</name>
        <dbReference type="ChEBI" id="CHEBI:18420"/>
    </cofactor>
    <text evidence="10">Binds 1 Mg(2+) ion per subunit.</text>
</comment>
<comment type="pathway">
    <text evidence="2 10 12">Cofactor biosynthesis; thiamine diphosphate biosynthesis; thiamine phosphate from 4-amino-2-methyl-5-diphosphomethylpyrimidine and 4-methyl-5-(2-phosphoethyl)-thiazole: step 1/1.</text>
</comment>
<evidence type="ECO:0000256" key="4">
    <source>
        <dbReference type="ARBA" id="ARBA00022723"/>
    </source>
</evidence>
<gene>
    <name evidence="10 14" type="primary">thiE</name>
    <name evidence="14" type="ORF">GCM10009821_09880</name>
</gene>
<evidence type="ECO:0000256" key="1">
    <source>
        <dbReference type="ARBA" id="ARBA00003814"/>
    </source>
</evidence>
<evidence type="ECO:0000256" key="12">
    <source>
        <dbReference type="RuleBase" id="RU004253"/>
    </source>
</evidence>
<dbReference type="Gene3D" id="3.20.20.70">
    <property type="entry name" value="Aldolase class I"/>
    <property type="match status" value="1"/>
</dbReference>
<dbReference type="HAMAP" id="MF_00097">
    <property type="entry name" value="TMP_synthase"/>
    <property type="match status" value="1"/>
</dbReference>
<dbReference type="InterPro" id="IPR034291">
    <property type="entry name" value="TMP_synthase"/>
</dbReference>
<evidence type="ECO:0000256" key="10">
    <source>
        <dbReference type="HAMAP-Rule" id="MF_00097"/>
    </source>
</evidence>
<evidence type="ECO:0000256" key="6">
    <source>
        <dbReference type="ARBA" id="ARBA00022977"/>
    </source>
</evidence>
<comment type="catalytic activity">
    <reaction evidence="8 10 11">
        <text>2-(2-carboxy-4-methylthiazol-5-yl)ethyl phosphate + 4-amino-2-methyl-5-(diphosphooxymethyl)pyrimidine + 2 H(+) = thiamine phosphate + CO2 + diphosphate</text>
        <dbReference type="Rhea" id="RHEA:47848"/>
        <dbReference type="ChEBI" id="CHEBI:15378"/>
        <dbReference type="ChEBI" id="CHEBI:16526"/>
        <dbReference type="ChEBI" id="CHEBI:33019"/>
        <dbReference type="ChEBI" id="CHEBI:37575"/>
        <dbReference type="ChEBI" id="CHEBI:57841"/>
        <dbReference type="ChEBI" id="CHEBI:62890"/>
        <dbReference type="EC" id="2.5.1.3"/>
    </reaction>
</comment>
<comment type="similarity">
    <text evidence="10 11">Belongs to the thiamine-phosphate synthase family.</text>
</comment>
<dbReference type="CDD" id="cd00564">
    <property type="entry name" value="TMP_TenI"/>
    <property type="match status" value="1"/>
</dbReference>
<dbReference type="InterPro" id="IPR022998">
    <property type="entry name" value="ThiamineP_synth_TenI"/>
</dbReference>
<evidence type="ECO:0000256" key="7">
    <source>
        <dbReference type="ARBA" id="ARBA00047334"/>
    </source>
</evidence>
<comment type="catalytic activity">
    <reaction evidence="7 10 11">
        <text>4-methyl-5-(2-phosphooxyethyl)-thiazole + 4-amino-2-methyl-5-(diphosphooxymethyl)pyrimidine + H(+) = thiamine phosphate + diphosphate</text>
        <dbReference type="Rhea" id="RHEA:22328"/>
        <dbReference type="ChEBI" id="CHEBI:15378"/>
        <dbReference type="ChEBI" id="CHEBI:33019"/>
        <dbReference type="ChEBI" id="CHEBI:37575"/>
        <dbReference type="ChEBI" id="CHEBI:57841"/>
        <dbReference type="ChEBI" id="CHEBI:58296"/>
        <dbReference type="EC" id="2.5.1.3"/>
    </reaction>
</comment>
<dbReference type="PANTHER" id="PTHR20857:SF15">
    <property type="entry name" value="THIAMINE-PHOSPHATE SYNTHASE"/>
    <property type="match status" value="1"/>
</dbReference>
<evidence type="ECO:0000259" key="13">
    <source>
        <dbReference type="Pfam" id="PF02581"/>
    </source>
</evidence>
<evidence type="ECO:0000313" key="15">
    <source>
        <dbReference type="Proteomes" id="UP001501480"/>
    </source>
</evidence>
<dbReference type="Proteomes" id="UP001501480">
    <property type="component" value="Unassembled WGS sequence"/>
</dbReference>
<dbReference type="PANTHER" id="PTHR20857">
    <property type="entry name" value="THIAMINE-PHOSPHATE PYROPHOSPHORYLASE"/>
    <property type="match status" value="1"/>
</dbReference>
<feature type="binding site" evidence="10">
    <location>
        <position position="112"/>
    </location>
    <ligand>
        <name>4-amino-2-methyl-5-(diphosphooxymethyl)pyrimidine</name>
        <dbReference type="ChEBI" id="CHEBI:57841"/>
    </ligand>
</feature>
<accession>A0ABN2VV36</accession>
<evidence type="ECO:0000256" key="2">
    <source>
        <dbReference type="ARBA" id="ARBA00005165"/>
    </source>
</evidence>
<feature type="binding site" evidence="10">
    <location>
        <begin position="41"/>
        <end position="45"/>
    </location>
    <ligand>
        <name>4-amino-2-methyl-5-(diphosphooxymethyl)pyrimidine</name>
        <dbReference type="ChEBI" id="CHEBI:57841"/>
    </ligand>
</feature>
<keyword evidence="4 10" id="KW-0479">Metal-binding</keyword>
<keyword evidence="15" id="KW-1185">Reference proteome</keyword>
<feature type="binding site" evidence="10">
    <location>
        <position position="142"/>
    </location>
    <ligand>
        <name>4-amino-2-methyl-5-(diphosphooxymethyl)pyrimidine</name>
        <dbReference type="ChEBI" id="CHEBI:57841"/>
    </ligand>
</feature>
<comment type="catalytic activity">
    <reaction evidence="9 10 11">
        <text>2-[(2R,5Z)-2-carboxy-4-methylthiazol-5(2H)-ylidene]ethyl phosphate + 4-amino-2-methyl-5-(diphosphooxymethyl)pyrimidine + 2 H(+) = thiamine phosphate + CO2 + diphosphate</text>
        <dbReference type="Rhea" id="RHEA:47844"/>
        <dbReference type="ChEBI" id="CHEBI:15378"/>
        <dbReference type="ChEBI" id="CHEBI:16526"/>
        <dbReference type="ChEBI" id="CHEBI:33019"/>
        <dbReference type="ChEBI" id="CHEBI:37575"/>
        <dbReference type="ChEBI" id="CHEBI:57841"/>
        <dbReference type="ChEBI" id="CHEBI:62899"/>
        <dbReference type="EC" id="2.5.1.3"/>
    </reaction>
</comment>
<evidence type="ECO:0000256" key="3">
    <source>
        <dbReference type="ARBA" id="ARBA00022679"/>
    </source>
</evidence>
<protein>
    <recommendedName>
        <fullName evidence="10">Thiamine-phosphate synthase</fullName>
        <shortName evidence="10">TP synthase</shortName>
        <shortName evidence="10">TPS</shortName>
        <ecNumber evidence="10">2.5.1.3</ecNumber>
    </recommendedName>
    <alternativeName>
        <fullName evidence="10">Thiamine-phosphate pyrophosphorylase</fullName>
        <shortName evidence="10">TMP pyrophosphorylase</shortName>
        <shortName evidence="10">TMP-PPase</shortName>
    </alternativeName>
</protein>